<dbReference type="CDD" id="cd08996">
    <property type="entry name" value="GH32_FFase"/>
    <property type="match status" value="1"/>
</dbReference>
<evidence type="ECO:0000256" key="3">
    <source>
        <dbReference type="ARBA" id="ARBA00022801"/>
    </source>
</evidence>
<dbReference type="GO" id="GO:0004564">
    <property type="term" value="F:beta-fructofuranosidase activity"/>
    <property type="evidence" value="ECO:0007669"/>
    <property type="project" value="UniProtKB-EC"/>
</dbReference>
<evidence type="ECO:0000256" key="2">
    <source>
        <dbReference type="ARBA" id="ARBA00012758"/>
    </source>
</evidence>
<reference evidence="6" key="1">
    <citation type="submission" date="2009-12" db="EMBL/GenBank/DDBJ databases">
        <authorList>
            <person name="Weinstock G."/>
            <person name="Sodergren E."/>
            <person name="Clifton S."/>
            <person name="Fulton L."/>
            <person name="Fulton B."/>
            <person name="Courtney L."/>
            <person name="Fronick C."/>
            <person name="Harrison M."/>
            <person name="Strong C."/>
            <person name="Farmer C."/>
            <person name="Delahaunty K."/>
            <person name="Markovic C."/>
            <person name="Hall O."/>
            <person name="Minx P."/>
            <person name="Tomlinson C."/>
            <person name="Mitreva M."/>
            <person name="Nelson J."/>
            <person name="Hou S."/>
            <person name="Wollam A."/>
            <person name="Pepin K.H."/>
            <person name="Johnson M."/>
            <person name="Bhonagiri V."/>
            <person name="Nash W.E."/>
            <person name="Warren W."/>
            <person name="Chinwalla A."/>
            <person name="Mardis E.R."/>
            <person name="Wilson R.K."/>
        </authorList>
    </citation>
    <scope>NUCLEOTIDE SEQUENCE [LARGE SCALE GENOMIC DNA]</scope>
    <source>
        <strain evidence="6">DSM 15176</strain>
    </source>
</reference>
<evidence type="ECO:0000256" key="4">
    <source>
        <dbReference type="ARBA" id="ARBA00023295"/>
    </source>
</evidence>
<dbReference type="InterPro" id="IPR023296">
    <property type="entry name" value="Glyco_hydro_beta-prop_sf"/>
</dbReference>
<dbReference type="PANTHER" id="PTHR43101:SF1">
    <property type="entry name" value="BETA-FRUCTOSIDASE"/>
    <property type="match status" value="1"/>
</dbReference>
<evidence type="ECO:0000313" key="7">
    <source>
        <dbReference type="Proteomes" id="UP000003438"/>
    </source>
</evidence>
<dbReference type="InterPro" id="IPR051214">
    <property type="entry name" value="GH32_Enzymes"/>
</dbReference>
<dbReference type="eggNOG" id="COG1621">
    <property type="taxonomic scope" value="Bacteria"/>
</dbReference>
<evidence type="ECO:0000256" key="1">
    <source>
        <dbReference type="ARBA" id="ARBA00009902"/>
    </source>
</evidence>
<comment type="similarity">
    <text evidence="1">Belongs to the glycosyl hydrolase 32 family.</text>
</comment>
<dbReference type="CAZy" id="GH32">
    <property type="family name" value="Glycoside Hydrolase Family 32"/>
</dbReference>
<keyword evidence="3 6" id="KW-0378">Hydrolase</keyword>
<dbReference type="Pfam" id="PF00251">
    <property type="entry name" value="Glyco_hydro_32N"/>
    <property type="match status" value="1"/>
</dbReference>
<dbReference type="EMBL" id="ACBY02000052">
    <property type="protein sequence ID" value="EFB74974.1"/>
    <property type="molecule type" value="Genomic_DNA"/>
</dbReference>
<accession>D1PQV9</accession>
<dbReference type="EC" id="3.2.1.26" evidence="2"/>
<dbReference type="GO" id="GO:0005975">
    <property type="term" value="P:carbohydrate metabolic process"/>
    <property type="evidence" value="ECO:0007669"/>
    <property type="project" value="InterPro"/>
</dbReference>
<dbReference type="PANTHER" id="PTHR43101">
    <property type="entry name" value="BETA-FRUCTOSIDASE"/>
    <property type="match status" value="1"/>
</dbReference>
<organism evidence="6 7">
    <name type="scientific">Subdoligranulum variabile DSM 15176</name>
    <dbReference type="NCBI Taxonomy" id="411471"/>
    <lineage>
        <taxon>Bacteria</taxon>
        <taxon>Bacillati</taxon>
        <taxon>Bacillota</taxon>
        <taxon>Clostridia</taxon>
        <taxon>Eubacteriales</taxon>
        <taxon>Oscillospiraceae</taxon>
        <taxon>Subdoligranulum</taxon>
    </lineage>
</organism>
<keyword evidence="7" id="KW-1185">Reference proteome</keyword>
<dbReference type="SUPFAM" id="SSF75005">
    <property type="entry name" value="Arabinanase/levansucrase/invertase"/>
    <property type="match status" value="1"/>
</dbReference>
<keyword evidence="4" id="KW-0326">Glycosidase</keyword>
<dbReference type="AlphaFoldDB" id="D1PQV9"/>
<proteinExistence type="inferred from homology"/>
<protein>
    <recommendedName>
        <fullName evidence="2">beta-fructofuranosidase</fullName>
        <ecNumber evidence="2">3.2.1.26</ecNumber>
    </recommendedName>
</protein>
<evidence type="ECO:0000313" key="6">
    <source>
        <dbReference type="EMBL" id="EFB74974.1"/>
    </source>
</evidence>
<dbReference type="Proteomes" id="UP000003438">
    <property type="component" value="Unassembled WGS sequence"/>
</dbReference>
<gene>
    <name evidence="6" type="ORF">SUBVAR_06786</name>
</gene>
<dbReference type="SMART" id="SM00640">
    <property type="entry name" value="Glyco_32"/>
    <property type="match status" value="1"/>
</dbReference>
<name>D1PQV9_9FIRM</name>
<dbReference type="Gene3D" id="2.115.10.20">
    <property type="entry name" value="Glycosyl hydrolase domain, family 43"/>
    <property type="match status" value="1"/>
</dbReference>
<comment type="caution">
    <text evidence="6">The sequence shown here is derived from an EMBL/GenBank/DDBJ whole genome shotgun (WGS) entry which is preliminary data.</text>
</comment>
<dbReference type="HOGENOM" id="CLU_001528_7_0_9"/>
<dbReference type="InterPro" id="IPR001362">
    <property type="entry name" value="Glyco_hydro_32"/>
</dbReference>
<dbReference type="InterPro" id="IPR013148">
    <property type="entry name" value="Glyco_hydro_32_N"/>
</dbReference>
<dbReference type="STRING" id="411471.SUBVAR_06786"/>
<evidence type="ECO:0000259" key="5">
    <source>
        <dbReference type="Pfam" id="PF00251"/>
    </source>
</evidence>
<feature type="domain" description="Glycosyl hydrolase family 32 N-terminal" evidence="5">
    <location>
        <begin position="18"/>
        <end position="328"/>
    </location>
</feature>
<sequence length="455" mass="50999">MFLRIRKEGTVLLQDFLHLKAPGHWINDPNGFIYYKGQYHLFYQHFPYLPRWGTMHWGHAVSDDLVHWEHRGIALYPSKAYDRNGVFSGSAVEVEGALYLYYTAIRYDEENPDNIHRALNNRFRASQALVISPDGVTFDNLDAKRQVLPVPAAPEAGDPQNTRDPKVWRAADGSFRMVLGSTREGVGQLLFYRSEDGLTWTAAGRFGDPVLGTTLECPDLFCLDGRWVLLGSPMGITADGLHYPDQSTWTAADFDEAGCRFALQGTPAMVDWGLDLYAPQTTLDEDGRRVLIGWMRMPCPVEDPPDGRGPWRGMMSLPRLVEWRDGQLCFPVHPHVTACFTQPAEGLAPLAHHRPVRLQGTLRSGQAWNIGGYRLKLEDGRLCTDRSAVFAHQPDSRLTACTPALGRDACALDIFVEDHLIEIFLDGGRFVLSHVVFDLDGTLEGDFDAVTTTRT</sequence>